<feature type="transmembrane region" description="Helical" evidence="1">
    <location>
        <begin position="133"/>
        <end position="154"/>
    </location>
</feature>
<evidence type="ECO:0000313" key="2">
    <source>
        <dbReference type="EMBL" id="ACY87294.1"/>
    </source>
</evidence>
<name>A0A0F6AYH2_SALT1</name>
<dbReference type="BioCyc" id="SENT588858:STM14_RS03970-MONOMER"/>
<dbReference type="AlphaFoldDB" id="A0A0F6AYH2"/>
<evidence type="ECO:0000313" key="3">
    <source>
        <dbReference type="Proteomes" id="UP000002695"/>
    </source>
</evidence>
<dbReference type="KEGG" id="seo:STM14_0783"/>
<dbReference type="HOGENOM" id="CLU_120459_0_0_6"/>
<proteinExistence type="predicted"/>
<accession>A0A0F6AYH2</accession>
<dbReference type="RefSeq" id="WP_001109079.1">
    <property type="nucleotide sequence ID" value="NC_016856.1"/>
</dbReference>
<feature type="transmembrane region" description="Helical" evidence="1">
    <location>
        <begin position="100"/>
        <end position="121"/>
    </location>
</feature>
<dbReference type="EMBL" id="CP001363">
    <property type="protein sequence ID" value="ACY87294.1"/>
    <property type="molecule type" value="Genomic_DNA"/>
</dbReference>
<feature type="transmembrane region" description="Helical" evidence="1">
    <location>
        <begin position="7"/>
        <end position="28"/>
    </location>
</feature>
<keyword evidence="1" id="KW-0812">Transmembrane</keyword>
<evidence type="ECO:0000256" key="1">
    <source>
        <dbReference type="SAM" id="Phobius"/>
    </source>
</evidence>
<gene>
    <name evidence="2" type="ordered locus">STM14_0783</name>
</gene>
<reference evidence="2 3" key="1">
    <citation type="journal article" date="2010" name="J. Bacteriol.">
        <title>Short-term signatures of evolutionary change in the Salmonella enterica serovar typhimurium 14028 genome.</title>
        <authorList>
            <person name="Jarvik T."/>
            <person name="Smillie C."/>
            <person name="Groisman E.A."/>
            <person name="Ochman H."/>
        </authorList>
    </citation>
    <scope>NUCLEOTIDE SEQUENCE [LARGE SCALE GENOMIC DNA]</scope>
    <source>
        <strain evidence="3">14028s / SGSC 2262</strain>
    </source>
</reference>
<dbReference type="Proteomes" id="UP000002695">
    <property type="component" value="Chromosome"/>
</dbReference>
<organism evidence="2 3">
    <name type="scientific">Salmonella typhimurium (strain 14028s / SGSC 2262)</name>
    <dbReference type="NCBI Taxonomy" id="588858"/>
    <lineage>
        <taxon>Bacteria</taxon>
        <taxon>Pseudomonadati</taxon>
        <taxon>Pseudomonadota</taxon>
        <taxon>Gammaproteobacteria</taxon>
        <taxon>Enterobacterales</taxon>
        <taxon>Enterobacteriaceae</taxon>
        <taxon>Salmonella</taxon>
    </lineage>
</organism>
<keyword evidence="1" id="KW-1133">Transmembrane helix</keyword>
<sequence length="191" mass="21978">MNYQFCWYLFLRPLTFFMVVLLCAFTFIDITASAAWLIILGLVYPVAVSMRLHILHQKKAVMLRQNSAEWIVYLPGIPVQEKQSALINVAFSSKTALRGFYIRALSSKVILHIITFYILWFDVQHATLTWYRIIAALITLAILVKSMSSTLLMLHKVVRCQYNVCTIEMASPWYEIDFKGKLGLCALFAVK</sequence>
<feature type="transmembrane region" description="Helical" evidence="1">
    <location>
        <begin position="34"/>
        <end position="54"/>
    </location>
</feature>
<protein>
    <submittedName>
        <fullName evidence="2">Inner membrane protein</fullName>
    </submittedName>
</protein>
<dbReference type="PATRIC" id="fig|588858.6.peg.840"/>
<keyword evidence="1" id="KW-0472">Membrane</keyword>
<keyword evidence="3" id="KW-1185">Reference proteome</keyword>